<accession>A0A673BG97</accession>
<dbReference type="InterPro" id="IPR016187">
    <property type="entry name" value="CTDL_fold"/>
</dbReference>
<dbReference type="Pfam" id="PF00059">
    <property type="entry name" value="Lectin_C"/>
    <property type="match status" value="1"/>
</dbReference>
<reference evidence="5" key="1">
    <citation type="submission" date="2019-06" db="EMBL/GenBank/DDBJ databases">
        <authorList>
            <consortium name="Wellcome Sanger Institute Data Sharing"/>
        </authorList>
    </citation>
    <scope>NUCLEOTIDE SEQUENCE [LARGE SCALE GENOMIC DNA]</scope>
</reference>
<name>A0A673BG97_9TELE</name>
<evidence type="ECO:0000256" key="3">
    <source>
        <dbReference type="SAM" id="Phobius"/>
    </source>
</evidence>
<dbReference type="InterPro" id="IPR050828">
    <property type="entry name" value="C-type_lectin/matrix_domain"/>
</dbReference>
<dbReference type="GeneID" id="115435227"/>
<sequence>MEEEINYSEVIFKNSGQRPRAKKEEQVIYSEVNIKAPASQESTPPRGATNVRPFRLLAVSTVTLCILLLAAIALIIYFVVMMDQQRADLSDISAKNQQLITERNILENTTQELIRQKSILENKTSELRRNRDSLMWTMEQIKKFKNFPVNKFCLKQGCQPCLTGWIQFQEKCYFFYNQSRGWKTWTQSQTYCKDSGSDLVVIETLQEQEFISKNIHTYHDKYHGFWIGLKQDSDQNWIWVNGRKDTLGFWLDEDLGKSGPYAHMIPGRPLNASWDTSDNPFELKFICESELMIKSF</sequence>
<evidence type="ECO:0000259" key="4">
    <source>
        <dbReference type="PROSITE" id="PS50041"/>
    </source>
</evidence>
<feature type="coiled-coil region" evidence="2">
    <location>
        <begin position="82"/>
        <end position="130"/>
    </location>
</feature>
<keyword evidence="3" id="KW-0812">Transmembrane</keyword>
<keyword evidence="2" id="KW-0175">Coiled coil</keyword>
<evidence type="ECO:0000313" key="6">
    <source>
        <dbReference type="Proteomes" id="UP000472271"/>
    </source>
</evidence>
<dbReference type="InterPro" id="IPR016186">
    <property type="entry name" value="C-type_lectin-like/link_sf"/>
</dbReference>
<dbReference type="PANTHER" id="PTHR45710">
    <property type="entry name" value="C-TYPE LECTIN DOMAIN-CONTAINING PROTEIN 180"/>
    <property type="match status" value="1"/>
</dbReference>
<organism evidence="5 6">
    <name type="scientific">Sphaeramia orbicularis</name>
    <name type="common">orbiculate cardinalfish</name>
    <dbReference type="NCBI Taxonomy" id="375764"/>
    <lineage>
        <taxon>Eukaryota</taxon>
        <taxon>Metazoa</taxon>
        <taxon>Chordata</taxon>
        <taxon>Craniata</taxon>
        <taxon>Vertebrata</taxon>
        <taxon>Euteleostomi</taxon>
        <taxon>Actinopterygii</taxon>
        <taxon>Neopterygii</taxon>
        <taxon>Teleostei</taxon>
        <taxon>Neoteleostei</taxon>
        <taxon>Acanthomorphata</taxon>
        <taxon>Gobiaria</taxon>
        <taxon>Kurtiformes</taxon>
        <taxon>Apogonoidei</taxon>
        <taxon>Apogonidae</taxon>
        <taxon>Apogoninae</taxon>
        <taxon>Sphaeramia</taxon>
    </lineage>
</organism>
<gene>
    <name evidence="5" type="primary">LOC115435227</name>
</gene>
<feature type="domain" description="C-type lectin" evidence="4">
    <location>
        <begin position="168"/>
        <end position="288"/>
    </location>
</feature>
<dbReference type="OrthoDB" id="538816at2759"/>
<dbReference type="SMART" id="SM00034">
    <property type="entry name" value="CLECT"/>
    <property type="match status" value="1"/>
</dbReference>
<proteinExistence type="predicted"/>
<reference evidence="5" key="3">
    <citation type="submission" date="2025-09" db="UniProtKB">
        <authorList>
            <consortium name="Ensembl"/>
        </authorList>
    </citation>
    <scope>IDENTIFICATION</scope>
</reference>
<reference evidence="5" key="2">
    <citation type="submission" date="2025-08" db="UniProtKB">
        <authorList>
            <consortium name="Ensembl"/>
        </authorList>
    </citation>
    <scope>IDENTIFICATION</scope>
</reference>
<feature type="transmembrane region" description="Helical" evidence="3">
    <location>
        <begin position="56"/>
        <end position="80"/>
    </location>
</feature>
<evidence type="ECO:0000256" key="1">
    <source>
        <dbReference type="ARBA" id="ARBA00004401"/>
    </source>
</evidence>
<protein>
    <submittedName>
        <fullName evidence="5">Asialoglycoprotein receptor 2-like</fullName>
    </submittedName>
</protein>
<dbReference type="PANTHER" id="PTHR45710:SF26">
    <property type="entry name" value="RH26557P"/>
    <property type="match status" value="1"/>
</dbReference>
<evidence type="ECO:0000256" key="2">
    <source>
        <dbReference type="SAM" id="Coils"/>
    </source>
</evidence>
<dbReference type="GO" id="GO:0005886">
    <property type="term" value="C:plasma membrane"/>
    <property type="evidence" value="ECO:0007669"/>
    <property type="project" value="UniProtKB-SubCell"/>
</dbReference>
<dbReference type="Ensembl" id="ENSSORT00005041348.1">
    <property type="protein sequence ID" value="ENSSORP00005040309.1"/>
    <property type="gene ID" value="ENSSORG00005018807.1"/>
</dbReference>
<dbReference type="InParanoid" id="A0A673BG97"/>
<dbReference type="AlphaFoldDB" id="A0A673BG97"/>
<dbReference type="Proteomes" id="UP000472271">
    <property type="component" value="Chromosome 16"/>
</dbReference>
<keyword evidence="3" id="KW-0472">Membrane</keyword>
<dbReference type="RefSeq" id="XP_030013367.1">
    <property type="nucleotide sequence ID" value="XM_030157507.1"/>
</dbReference>
<keyword evidence="6" id="KW-1185">Reference proteome</keyword>
<dbReference type="PROSITE" id="PS50041">
    <property type="entry name" value="C_TYPE_LECTIN_2"/>
    <property type="match status" value="1"/>
</dbReference>
<dbReference type="InterPro" id="IPR001304">
    <property type="entry name" value="C-type_lectin-like"/>
</dbReference>
<dbReference type="SUPFAM" id="SSF56436">
    <property type="entry name" value="C-type lectin-like"/>
    <property type="match status" value="1"/>
</dbReference>
<comment type="subcellular location">
    <subcellularLocation>
        <location evidence="1">Cell membrane</location>
        <topology evidence="1">Single-pass type II membrane protein</topology>
    </subcellularLocation>
</comment>
<dbReference type="Gene3D" id="3.10.100.10">
    <property type="entry name" value="Mannose-Binding Protein A, subunit A"/>
    <property type="match status" value="1"/>
</dbReference>
<evidence type="ECO:0000313" key="5">
    <source>
        <dbReference type="Ensembl" id="ENSSORP00005040309.1"/>
    </source>
</evidence>
<keyword evidence="3" id="KW-1133">Transmembrane helix</keyword>